<feature type="region of interest" description="Disordered" evidence="1">
    <location>
        <begin position="20"/>
        <end position="58"/>
    </location>
</feature>
<dbReference type="AlphaFoldDB" id="A0A6F9EGA6"/>
<reference evidence="2 3" key="1">
    <citation type="submission" date="2020-04" db="EMBL/GenBank/DDBJ databases">
        <authorList>
            <person name="Hogendoorn C."/>
        </authorList>
    </citation>
    <scope>NUCLEOTIDE SEQUENCE [LARGE SCALE GENOMIC DNA]</scope>
    <source>
        <strain evidence="2">COOX1</strain>
    </source>
</reference>
<dbReference type="Proteomes" id="UP000502196">
    <property type="component" value="Chromosome"/>
</dbReference>
<gene>
    <name evidence="2" type="ORF">COOX1_3434</name>
</gene>
<evidence type="ECO:0000256" key="1">
    <source>
        <dbReference type="SAM" id="MobiDB-lite"/>
    </source>
</evidence>
<sequence>MAQPSPDVRVGHGWAVTCRGREADRPGSAPGGGWAQTATLGSSGPRCRGGLRFPAAAR</sequence>
<name>A0A6F9EGA6_9BACL</name>
<evidence type="ECO:0000313" key="2">
    <source>
        <dbReference type="EMBL" id="CAB3396188.1"/>
    </source>
</evidence>
<organism evidence="2 3">
    <name type="scientific">Kyrpidia spormannii</name>
    <dbReference type="NCBI Taxonomy" id="2055160"/>
    <lineage>
        <taxon>Bacteria</taxon>
        <taxon>Bacillati</taxon>
        <taxon>Bacillota</taxon>
        <taxon>Bacilli</taxon>
        <taxon>Bacillales</taxon>
        <taxon>Alicyclobacillaceae</taxon>
        <taxon>Kyrpidia</taxon>
    </lineage>
</organism>
<protein>
    <submittedName>
        <fullName evidence="2">Uncharacterized protein</fullName>
    </submittedName>
</protein>
<accession>A0A6F9EGA6</accession>
<evidence type="ECO:0000313" key="3">
    <source>
        <dbReference type="Proteomes" id="UP000502196"/>
    </source>
</evidence>
<dbReference type="EMBL" id="LR792683">
    <property type="protein sequence ID" value="CAB3396188.1"/>
    <property type="molecule type" value="Genomic_DNA"/>
</dbReference>
<proteinExistence type="predicted"/>